<evidence type="ECO:0000256" key="2">
    <source>
        <dbReference type="ARBA" id="ARBA00022679"/>
    </source>
</evidence>
<reference evidence="6 8" key="2">
    <citation type="submission" date="2018-08" db="EMBL/GenBank/DDBJ databases">
        <title>Genomic Encyclopedia of Archaeal and Bacterial Type Strains, Phase II (KMG-II): from individual species to whole genera.</title>
        <authorList>
            <person name="Goeker M."/>
        </authorList>
    </citation>
    <scope>NUCLEOTIDE SEQUENCE [LARGE SCALE GENOMIC DNA]</scope>
    <source>
        <strain evidence="6 8">DSM 2261</strain>
    </source>
</reference>
<dbReference type="EMBL" id="CP011509">
    <property type="protein sequence ID" value="AKJ06793.1"/>
    <property type="molecule type" value="Genomic_DNA"/>
</dbReference>
<dbReference type="InterPro" id="IPR026170">
    <property type="entry name" value="FAM173A/B"/>
</dbReference>
<dbReference type="InterPro" id="IPR029063">
    <property type="entry name" value="SAM-dependent_MTases_sf"/>
</dbReference>
<name>A0AAC8TI33_9BACT</name>
<evidence type="ECO:0000256" key="1">
    <source>
        <dbReference type="ARBA" id="ARBA00022603"/>
    </source>
</evidence>
<evidence type="ECO:0000313" key="8">
    <source>
        <dbReference type="Proteomes" id="UP000256345"/>
    </source>
</evidence>
<keyword evidence="3" id="KW-0949">S-adenosyl-L-methionine</keyword>
<dbReference type="PANTHER" id="PTHR13610:SF11">
    <property type="entry name" value="METHYLTRANSFERASE DOMAIN-CONTAINING PROTEIN"/>
    <property type="match status" value="1"/>
</dbReference>
<dbReference type="Gene3D" id="3.40.50.150">
    <property type="entry name" value="Vaccinia Virus protein VP39"/>
    <property type="match status" value="1"/>
</dbReference>
<keyword evidence="8" id="KW-1185">Reference proteome</keyword>
<organism evidence="5 7">
    <name type="scientific">Archangium gephyra</name>
    <dbReference type="NCBI Taxonomy" id="48"/>
    <lineage>
        <taxon>Bacteria</taxon>
        <taxon>Pseudomonadati</taxon>
        <taxon>Myxococcota</taxon>
        <taxon>Myxococcia</taxon>
        <taxon>Myxococcales</taxon>
        <taxon>Cystobacterineae</taxon>
        <taxon>Archangiaceae</taxon>
        <taxon>Archangium</taxon>
    </lineage>
</organism>
<accession>A0AAC8TI33</accession>
<dbReference type="CDD" id="cd02440">
    <property type="entry name" value="AdoMet_MTases"/>
    <property type="match status" value="1"/>
</dbReference>
<evidence type="ECO:0000259" key="4">
    <source>
        <dbReference type="Pfam" id="PF13847"/>
    </source>
</evidence>
<keyword evidence="2" id="KW-0808">Transferase</keyword>
<evidence type="ECO:0000313" key="5">
    <source>
        <dbReference type="EMBL" id="AKJ06793.1"/>
    </source>
</evidence>
<dbReference type="SUPFAM" id="SSF53335">
    <property type="entry name" value="S-adenosyl-L-methionine-dependent methyltransferases"/>
    <property type="match status" value="1"/>
</dbReference>
<dbReference type="KEGG" id="age:AA314_08419"/>
<dbReference type="InterPro" id="IPR025714">
    <property type="entry name" value="Methyltranfer_dom"/>
</dbReference>
<proteinExistence type="predicted"/>
<dbReference type="GO" id="GO:0016279">
    <property type="term" value="F:protein-lysine N-methyltransferase activity"/>
    <property type="evidence" value="ECO:0007669"/>
    <property type="project" value="InterPro"/>
</dbReference>
<dbReference type="Pfam" id="PF13847">
    <property type="entry name" value="Methyltransf_31"/>
    <property type="match status" value="1"/>
</dbReference>
<dbReference type="Proteomes" id="UP000256345">
    <property type="component" value="Unassembled WGS sequence"/>
</dbReference>
<feature type="domain" description="Methyltransferase" evidence="4">
    <location>
        <begin position="71"/>
        <end position="133"/>
    </location>
</feature>
<gene>
    <name evidence="5" type="ORF">AA314_08419</name>
    <name evidence="6" type="ORF">ATI61_105237</name>
</gene>
<dbReference type="Proteomes" id="UP000035579">
    <property type="component" value="Chromosome"/>
</dbReference>
<protein>
    <submittedName>
        <fullName evidence="5 6">Methyltransferase</fullName>
    </submittedName>
</protein>
<sequence>MGIWKAAVGVALLGVLGLGGTHAVGQQEDFIYVPPNLGRSDLPERAPDVPYVPTPQTVVDEMLAVAGVKPGDVLYDLGSGDGRIVITAAQRFGVHGVGIDINPERIQEAEANAKAAGVEQLTEFRQEDLFKADFGEATVVTMYLLPSVNNRLKPKLLNDLKPGTRIVSHAFDIEGWEPERVIEADGRTIYFWVVPEKPGRGAR</sequence>
<dbReference type="AlphaFoldDB" id="A0AAC8TI33"/>
<dbReference type="PANTHER" id="PTHR13610">
    <property type="entry name" value="METHYLTRANSFERASE DOMAIN-CONTAINING PROTEIN"/>
    <property type="match status" value="1"/>
</dbReference>
<evidence type="ECO:0000313" key="7">
    <source>
        <dbReference type="Proteomes" id="UP000035579"/>
    </source>
</evidence>
<keyword evidence="1 5" id="KW-0489">Methyltransferase</keyword>
<dbReference type="GO" id="GO:0032259">
    <property type="term" value="P:methylation"/>
    <property type="evidence" value="ECO:0007669"/>
    <property type="project" value="UniProtKB-KW"/>
</dbReference>
<reference evidence="5 7" key="1">
    <citation type="submission" date="2015-05" db="EMBL/GenBank/DDBJ databases">
        <title>Genome assembly of Archangium gephyra DSM 2261.</title>
        <authorList>
            <person name="Sharma G."/>
            <person name="Subramanian S."/>
        </authorList>
    </citation>
    <scope>NUCLEOTIDE SEQUENCE [LARGE SCALE GENOMIC DNA]</scope>
    <source>
        <strain evidence="5 7">DSM 2261</strain>
    </source>
</reference>
<dbReference type="EMBL" id="QUMU01000005">
    <property type="protein sequence ID" value="REG31910.1"/>
    <property type="molecule type" value="Genomic_DNA"/>
</dbReference>
<evidence type="ECO:0000256" key="3">
    <source>
        <dbReference type="ARBA" id="ARBA00022691"/>
    </source>
</evidence>
<evidence type="ECO:0000313" key="6">
    <source>
        <dbReference type="EMBL" id="REG31910.1"/>
    </source>
</evidence>
<dbReference type="RefSeq" id="WP_053067135.1">
    <property type="nucleotide sequence ID" value="NZ_CP011509.1"/>
</dbReference>